<sequence length="199" mass="23376">MVDISLKQLYDDKYIEQGNLLLYDRFHKGVKFTYECKIKDIYEKMFLVILMSAENIEMSCNSLTDLELYILQSDIHFKDFVLSTGNPYDWFSIKDKGMIKGSITELRNQYVKDKTAKELGEREFQPILDPPRSKLLGEIKDKFRMQFKKFSFSYVCEALIDDKEAIVVFMDQSEETSVHLPAKFEGFPVFISYEVFQLG</sequence>
<accession>A0A2I1E333</accession>
<evidence type="ECO:0000313" key="3">
    <source>
        <dbReference type="EMBL" id="PKC66556.1"/>
    </source>
</evidence>
<evidence type="ECO:0000313" key="2">
    <source>
        <dbReference type="EMBL" id="PKC14026.1"/>
    </source>
</evidence>
<dbReference type="Proteomes" id="UP000232688">
    <property type="component" value="Unassembled WGS sequence"/>
</dbReference>
<reference evidence="3 4" key="3">
    <citation type="submission" date="2017-10" db="EMBL/GenBank/DDBJ databases">
        <title>Extensive intraspecific genome diversity in a model arbuscular mycorrhizal fungus.</title>
        <authorList>
            <person name="Chen E.C.H."/>
            <person name="Morin E."/>
            <person name="Baudet D."/>
            <person name="Noel J."/>
            <person name="Ndikumana S."/>
            <person name="Charron P."/>
            <person name="St-Onge C."/>
            <person name="Giorgi J."/>
            <person name="Grigoriev I.V."/>
            <person name="Roux C."/>
            <person name="Martin F.M."/>
            <person name="Corradi N."/>
        </authorList>
    </citation>
    <scope>NUCLEOTIDE SEQUENCE [LARGE SCALE GENOMIC DNA]</scope>
    <source>
        <strain evidence="3 4">A1</strain>
    </source>
</reference>
<name>A0A2I1E333_9GLOM</name>
<evidence type="ECO:0000313" key="4">
    <source>
        <dbReference type="Proteomes" id="UP000232688"/>
    </source>
</evidence>
<reference evidence="2 5" key="2">
    <citation type="submission" date="2017-09" db="EMBL/GenBank/DDBJ databases">
        <title>Extensive intraspecific genome diversity in a model arbuscular mycorrhizal fungus.</title>
        <authorList>
            <person name="Chen E.C."/>
            <person name="Morin E."/>
            <person name="Beaudet D."/>
            <person name="Noel J."/>
            <person name="Ndikumana S."/>
            <person name="Charron P."/>
            <person name="St-Onge C."/>
            <person name="Giorgi J."/>
            <person name="Grigoriev I.V."/>
            <person name="Roux C."/>
            <person name="Martin F.M."/>
            <person name="Corradi N."/>
        </authorList>
    </citation>
    <scope>NUCLEOTIDE SEQUENCE [LARGE SCALE GENOMIC DNA]</scope>
    <source>
        <strain evidence="2 5">A5</strain>
    </source>
</reference>
<dbReference type="VEuPathDB" id="FungiDB:RhiirA1_459568"/>
<proteinExistence type="predicted"/>
<protein>
    <submittedName>
        <fullName evidence="3">Uncharacterized protein</fullName>
    </submittedName>
</protein>
<reference evidence="2 5" key="1">
    <citation type="submission" date="2016-04" db="EMBL/GenBank/DDBJ databases">
        <title>Genome analyses suggest a sexual origin of heterokaryosis in a supposedly ancient asexual fungus.</title>
        <authorList>
            <person name="Ropars J."/>
            <person name="Sedzielewska K."/>
            <person name="Noel J."/>
            <person name="Charron P."/>
            <person name="Farinelli L."/>
            <person name="Marton T."/>
            <person name="Kruger M."/>
            <person name="Pelin A."/>
            <person name="Brachmann A."/>
            <person name="Corradi N."/>
        </authorList>
    </citation>
    <scope>NUCLEOTIDE SEQUENCE [LARGE SCALE GENOMIC DNA]</scope>
    <source>
        <strain evidence="2 5">A5</strain>
    </source>
</reference>
<organism evidence="3 4">
    <name type="scientific">Rhizophagus irregularis</name>
    <dbReference type="NCBI Taxonomy" id="588596"/>
    <lineage>
        <taxon>Eukaryota</taxon>
        <taxon>Fungi</taxon>
        <taxon>Fungi incertae sedis</taxon>
        <taxon>Mucoromycota</taxon>
        <taxon>Glomeromycotina</taxon>
        <taxon>Glomeromycetes</taxon>
        <taxon>Glomerales</taxon>
        <taxon>Glomeraceae</taxon>
        <taxon>Rhizophagus</taxon>
    </lineage>
</organism>
<dbReference type="AlphaFoldDB" id="A0A2I1E333"/>
<evidence type="ECO:0000313" key="5">
    <source>
        <dbReference type="Proteomes" id="UP000232722"/>
    </source>
</evidence>
<dbReference type="Proteomes" id="UP000684084">
    <property type="component" value="Unassembled WGS sequence"/>
</dbReference>
<comment type="caution">
    <text evidence="3">The sequence shown here is derived from an EMBL/GenBank/DDBJ whole genome shotgun (WGS) entry which is preliminary data.</text>
</comment>
<gene>
    <name evidence="1" type="ORF">CHRIB12_LOCUS11588</name>
    <name evidence="3" type="ORF">RhiirA1_459568</name>
    <name evidence="2" type="ORF">RhiirA5_409903</name>
</gene>
<dbReference type="EMBL" id="CAGKOT010000024">
    <property type="protein sequence ID" value="CAB5368088.1"/>
    <property type="molecule type" value="Genomic_DNA"/>
</dbReference>
<reference evidence="3 4" key="4">
    <citation type="submission" date="2017-10" db="EMBL/GenBank/DDBJ databases">
        <title>Genome analyses suggest a sexual origin of heterokaryosis in a supposedly ancient asexual fungus.</title>
        <authorList>
            <person name="Corradi N."/>
            <person name="Sedzielewska K."/>
            <person name="Noel J."/>
            <person name="Charron P."/>
            <person name="Farinelli L."/>
            <person name="Marton T."/>
            <person name="Kruger M."/>
            <person name="Pelin A."/>
            <person name="Brachmann A."/>
            <person name="Corradi N."/>
        </authorList>
    </citation>
    <scope>NUCLEOTIDE SEQUENCE [LARGE SCALE GENOMIC DNA]</scope>
    <source>
        <strain evidence="3 4">A1</strain>
    </source>
</reference>
<dbReference type="EMBL" id="LLXH01000455">
    <property type="protein sequence ID" value="PKC66556.1"/>
    <property type="molecule type" value="Genomic_DNA"/>
</dbReference>
<dbReference type="VEuPathDB" id="FungiDB:RhiirFUN_002839"/>
<evidence type="ECO:0000313" key="1">
    <source>
        <dbReference type="EMBL" id="CAB5368088.1"/>
    </source>
</evidence>
<dbReference type="OrthoDB" id="2406927at2759"/>
<dbReference type="EMBL" id="LLXJ01000157">
    <property type="protein sequence ID" value="PKC14026.1"/>
    <property type="molecule type" value="Genomic_DNA"/>
</dbReference>
<dbReference type="Proteomes" id="UP000232722">
    <property type="component" value="Unassembled WGS sequence"/>
</dbReference>
<dbReference type="VEuPathDB" id="FungiDB:FUN_015427"/>
<reference evidence="1" key="5">
    <citation type="submission" date="2020-05" db="EMBL/GenBank/DDBJ databases">
        <authorList>
            <person name="Rincon C."/>
            <person name="Sanders R I."/>
            <person name="Robbins C."/>
            <person name="Chaturvedi A."/>
        </authorList>
    </citation>
    <scope>NUCLEOTIDE SEQUENCE</scope>
    <source>
        <strain evidence="1">CHB12</strain>
    </source>
</reference>